<reference evidence="1" key="1">
    <citation type="submission" date="2019-04" db="EMBL/GenBank/DDBJ databases">
        <title>Microbes associate with the intestines of laboratory mice.</title>
        <authorList>
            <person name="Navarre W."/>
            <person name="Wong E."/>
            <person name="Huang K."/>
            <person name="Tropini C."/>
            <person name="Ng K."/>
            <person name="Yu B."/>
        </authorList>
    </citation>
    <scope>NUCLEOTIDE SEQUENCE</scope>
    <source>
        <strain evidence="1">NM01_1-7b</strain>
    </source>
</reference>
<protein>
    <submittedName>
        <fullName evidence="1">DUF3298 domain-containing protein</fullName>
    </submittedName>
</protein>
<comment type="caution">
    <text evidence="1">The sequence shown here is derived from an EMBL/GenBank/DDBJ whole genome shotgun (WGS) entry which is preliminary data.</text>
</comment>
<gene>
    <name evidence="1" type="ORF">E5329_04965</name>
</gene>
<dbReference type="EMBL" id="SRYA01000007">
    <property type="protein sequence ID" value="TGY97493.1"/>
    <property type="molecule type" value="Genomic_DNA"/>
</dbReference>
<keyword evidence="2" id="KW-1185">Reference proteome</keyword>
<dbReference type="Proteomes" id="UP000304953">
    <property type="component" value="Unassembled WGS sequence"/>
</dbReference>
<evidence type="ECO:0000313" key="2">
    <source>
        <dbReference type="Proteomes" id="UP000304953"/>
    </source>
</evidence>
<evidence type="ECO:0000313" key="1">
    <source>
        <dbReference type="EMBL" id="TGY97493.1"/>
    </source>
</evidence>
<organism evidence="1 2">
    <name type="scientific">Petralouisia muris</name>
    <dbReference type="NCBI Taxonomy" id="3032872"/>
    <lineage>
        <taxon>Bacteria</taxon>
        <taxon>Bacillati</taxon>
        <taxon>Bacillota</taxon>
        <taxon>Clostridia</taxon>
        <taxon>Lachnospirales</taxon>
        <taxon>Lachnospiraceae</taxon>
        <taxon>Petralouisia</taxon>
    </lineage>
</organism>
<name>A0AC61RZG1_9FIRM</name>
<proteinExistence type="predicted"/>
<accession>A0AC61RZG1</accession>
<sequence length="331" mass="37201">MNHKLNQLKQDYQNIPIPEALKQQTKLSIEKAKADLAESAKTTKPSRQRLFQAAKSDAAEPALLKQDTKKSSVFSFWIVRGAAGAAAAITVLTILVNSNASIAYAMERIPVLGAIVKVITFREYEHRENDMEANIKIPKLQIEDREGNLLEDSTNKLNDKIEAYTNEIIAAYEADLKAAGGEGIQAVDLDYETVTDNDKLFSLRFHQTVTMAGAVQMEKIYHIDKQTGELITLKDLFQEGADYQTPITENIKEQMKNQMAQDETITYWLDSDVPEWNFTELSDSVNFFISESGKLNIVFDEYKVAPGFMGVVTFEIPTETVKDIIKDGYLL</sequence>